<evidence type="ECO:0000313" key="4">
    <source>
        <dbReference type="EMBL" id="GFG37738.1"/>
    </source>
</evidence>
<comment type="caution">
    <text evidence="4">The sequence shown here is derived from an EMBL/GenBank/DDBJ whole genome shotgun (WGS) entry which is preliminary data.</text>
</comment>
<evidence type="ECO:0000259" key="2">
    <source>
        <dbReference type="Pfam" id="PF06350"/>
    </source>
</evidence>
<dbReference type="InParanoid" id="A0A6L2Q4G4"/>
<dbReference type="Proteomes" id="UP000502823">
    <property type="component" value="Unassembled WGS sequence"/>
</dbReference>
<dbReference type="PANTHER" id="PTHR23025:SF3">
    <property type="entry name" value="HORMONE-SENSITIVE LIPASE"/>
    <property type="match status" value="1"/>
</dbReference>
<dbReference type="PANTHER" id="PTHR23025">
    <property type="entry name" value="TRIACYLGLYCEROL LIPASE"/>
    <property type="match status" value="1"/>
</dbReference>
<dbReference type="Pfam" id="PF07859">
    <property type="entry name" value="Abhydrolase_3"/>
    <property type="match status" value="1"/>
</dbReference>
<dbReference type="InterPro" id="IPR013094">
    <property type="entry name" value="AB_hydrolase_3"/>
</dbReference>
<dbReference type="GO" id="GO:0004806">
    <property type="term" value="F:triacylglycerol lipase activity"/>
    <property type="evidence" value="ECO:0007669"/>
    <property type="project" value="TreeGrafter"/>
</dbReference>
<dbReference type="SUPFAM" id="SSF53474">
    <property type="entry name" value="alpha/beta-Hydrolases"/>
    <property type="match status" value="1"/>
</dbReference>
<protein>
    <recommendedName>
        <fullName evidence="6">Hormone-sensitive lipase</fullName>
    </recommendedName>
</protein>
<dbReference type="InterPro" id="IPR029058">
    <property type="entry name" value="AB_hydrolase_fold"/>
</dbReference>
<dbReference type="Gene3D" id="3.40.50.1820">
    <property type="entry name" value="alpha/beta hydrolase"/>
    <property type="match status" value="2"/>
</dbReference>
<name>A0A6L2Q4G4_COPFO</name>
<dbReference type="GO" id="GO:0004771">
    <property type="term" value="F:sterol ester esterase activity"/>
    <property type="evidence" value="ECO:0007669"/>
    <property type="project" value="TreeGrafter"/>
</dbReference>
<dbReference type="GO" id="GO:0005829">
    <property type="term" value="C:cytosol"/>
    <property type="evidence" value="ECO:0007669"/>
    <property type="project" value="TreeGrafter"/>
</dbReference>
<feature type="region of interest" description="Disordered" evidence="1">
    <location>
        <begin position="489"/>
        <end position="516"/>
    </location>
</feature>
<evidence type="ECO:0000256" key="1">
    <source>
        <dbReference type="SAM" id="MobiDB-lite"/>
    </source>
</evidence>
<dbReference type="Pfam" id="PF06350">
    <property type="entry name" value="HSL_N"/>
    <property type="match status" value="1"/>
</dbReference>
<accession>A0A6L2Q4G4</accession>
<dbReference type="GO" id="GO:0019433">
    <property type="term" value="P:triglyceride catabolic process"/>
    <property type="evidence" value="ECO:0007669"/>
    <property type="project" value="TreeGrafter"/>
</dbReference>
<dbReference type="AlphaFoldDB" id="A0A6L2Q4G4"/>
<evidence type="ECO:0000313" key="5">
    <source>
        <dbReference type="Proteomes" id="UP000502823"/>
    </source>
</evidence>
<dbReference type="InterPro" id="IPR010468">
    <property type="entry name" value="HSL_N"/>
</dbReference>
<feature type="domain" description="Alpha/beta hydrolase fold-3" evidence="3">
    <location>
        <begin position="344"/>
        <end position="493"/>
    </location>
</feature>
<feature type="compositionally biased region" description="Acidic residues" evidence="1">
    <location>
        <begin position="505"/>
        <end position="516"/>
    </location>
</feature>
<reference evidence="5" key="1">
    <citation type="submission" date="2020-01" db="EMBL/GenBank/DDBJ databases">
        <title>Draft genome sequence of the Termite Coptotermes fromosanus.</title>
        <authorList>
            <person name="Itakura S."/>
            <person name="Yosikawa Y."/>
            <person name="Umezawa K."/>
        </authorList>
    </citation>
    <scope>NUCLEOTIDE SEQUENCE [LARGE SCALE GENOMIC DNA]</scope>
</reference>
<sequence length="801" mass="88502">MAESEECDSSASFKTSSSLVYAMYQVLKDLCMNNAQFFQQDESENGQRLHAGFLALIDQVNIITPMVDEVRKVAPKFDFDENTPGNGYRSFVSVVDVCVQHGVKLSRVVCDSRESFLFRKSFYMREVEACSHLLASLGTCVTHLQTLMSWSKEGQLFPDEQHSPEELLKHAEGINIYCFYGRCLGFQFCESMQKILKTISICMASFSEIYYGNGGLLARATNSVWTGKYLMDPELRARRIVNISQHASVDFCKSFWLLTETELMGRLPSMVCPAIAVNKVISIPPEPLLHLAPDGRDISVPIPTAHFGPAPIMSRFLSAVRREGMIAGMKERGSNVLPPSPGLIIHCHGGGFVAQSSRSHEVYLRDWAYQLKVPILSIDYSLAPHAPFPRALEEALYAYCWAINNACILGSTAEKVILVGDSAGANLNIGVTMKCIELGIRPPDGLFLAYVPVLMSFVPSPSRLLCLMDPLLPFGFVMRCMKAYACPSKDDISRTSSNTKTLEGSDTESFEEVSESDLQELAAHKSALSNGSDTLTTVSLASLQSKPEADQAVDSNGPPTPTDCYMSELLEKYVLDSDTDSEGHKIPVLRTEPEVEENILFEIPPRQGWGLSSKLGRAVGNIASHMTSTEPQQIPSVKHSQSWSLGTGSLETLASMQHSLSDELRFTLPTDPYLCPYWASDEVLRQLPSTKIVISPGDCCSYGELCTTPKPFSKIMSSEHFAIIVCTYRILTFTLQSVQMDPFLDDCVMFAKKLKKLGVAVSLDILDGLPHGFLNFSQVGGYCSETHTLHSSFYMFCNFVC</sequence>
<evidence type="ECO:0008006" key="6">
    <source>
        <dbReference type="Google" id="ProtNLM"/>
    </source>
</evidence>
<dbReference type="GO" id="GO:0008203">
    <property type="term" value="P:cholesterol metabolic process"/>
    <property type="evidence" value="ECO:0007669"/>
    <property type="project" value="InterPro"/>
</dbReference>
<dbReference type="EMBL" id="BLKM01000713">
    <property type="protein sequence ID" value="GFG37738.1"/>
    <property type="molecule type" value="Genomic_DNA"/>
</dbReference>
<proteinExistence type="predicted"/>
<gene>
    <name evidence="4" type="ORF">Cfor_06977</name>
</gene>
<evidence type="ECO:0000259" key="3">
    <source>
        <dbReference type="Pfam" id="PF07859"/>
    </source>
</evidence>
<dbReference type="FunCoup" id="A0A6L2Q4G4">
    <property type="interactions" value="137"/>
</dbReference>
<dbReference type="OrthoDB" id="408631at2759"/>
<organism evidence="4 5">
    <name type="scientific">Coptotermes formosanus</name>
    <name type="common">Formosan subterranean termite</name>
    <dbReference type="NCBI Taxonomy" id="36987"/>
    <lineage>
        <taxon>Eukaryota</taxon>
        <taxon>Metazoa</taxon>
        <taxon>Ecdysozoa</taxon>
        <taxon>Arthropoda</taxon>
        <taxon>Hexapoda</taxon>
        <taxon>Insecta</taxon>
        <taxon>Pterygota</taxon>
        <taxon>Neoptera</taxon>
        <taxon>Polyneoptera</taxon>
        <taxon>Dictyoptera</taxon>
        <taxon>Blattodea</taxon>
        <taxon>Blattoidea</taxon>
        <taxon>Termitoidae</taxon>
        <taxon>Rhinotermitidae</taxon>
        <taxon>Coptotermes</taxon>
    </lineage>
</organism>
<keyword evidence="5" id="KW-1185">Reference proteome</keyword>
<feature type="compositionally biased region" description="Polar residues" evidence="1">
    <location>
        <begin position="494"/>
        <end position="504"/>
    </location>
</feature>
<feature type="domain" description="Hormone-sensitive lipase N-terminal" evidence="2">
    <location>
        <begin position="23"/>
        <end position="325"/>
    </location>
</feature>